<organism evidence="3 4">
    <name type="scientific">Paenibacillus glucanolyticus</name>
    <dbReference type="NCBI Taxonomy" id="59843"/>
    <lineage>
        <taxon>Bacteria</taxon>
        <taxon>Bacillati</taxon>
        <taxon>Bacillota</taxon>
        <taxon>Bacilli</taxon>
        <taxon>Bacillales</taxon>
        <taxon>Paenibacillaceae</taxon>
        <taxon>Paenibacillus</taxon>
    </lineage>
</organism>
<dbReference type="OrthoDB" id="2679709at2"/>
<name>A0A163DI39_9BACL</name>
<dbReference type="GeneID" id="97555335"/>
<comment type="caution">
    <text evidence="3">The sequence shown here is derived from an EMBL/GenBank/DDBJ whole genome shotgun (WGS) entry which is preliminary data.</text>
</comment>
<dbReference type="AlphaFoldDB" id="A0A163DI39"/>
<accession>A0A163DI39</accession>
<evidence type="ECO:0000313" key="3">
    <source>
        <dbReference type="EMBL" id="KZS43237.1"/>
    </source>
</evidence>
<gene>
    <name evidence="3" type="ORF">AWU65_01040</name>
</gene>
<keyword evidence="2" id="KW-0732">Signal</keyword>
<dbReference type="RefSeq" id="WP_063480677.1">
    <property type="nucleotide sequence ID" value="NZ_CP147845.1"/>
</dbReference>
<dbReference type="Proteomes" id="UP000076796">
    <property type="component" value="Unassembled WGS sequence"/>
</dbReference>
<feature type="compositionally biased region" description="Basic and acidic residues" evidence="1">
    <location>
        <begin position="54"/>
        <end position="63"/>
    </location>
</feature>
<evidence type="ECO:0008006" key="5">
    <source>
        <dbReference type="Google" id="ProtNLM"/>
    </source>
</evidence>
<keyword evidence="4" id="KW-1185">Reference proteome</keyword>
<protein>
    <recommendedName>
        <fullName evidence="5">Lipoprotein</fullName>
    </recommendedName>
</protein>
<evidence type="ECO:0000256" key="2">
    <source>
        <dbReference type="SAM" id="SignalP"/>
    </source>
</evidence>
<reference evidence="3" key="1">
    <citation type="journal article" date="2016" name="Genome Announc.">
        <title>Draft genomes of two strains of Paenibacillus glucanolyticus with capability to degrade lignocellulose.</title>
        <authorList>
            <person name="Mathews S.L."/>
            <person name="Pawlak J."/>
            <person name="Grunden A.M."/>
        </authorList>
    </citation>
    <scope>NUCLEOTIDE SEQUENCE [LARGE SCALE GENOMIC DNA]</scope>
    <source>
        <strain evidence="3">SLM1</strain>
    </source>
</reference>
<evidence type="ECO:0000256" key="1">
    <source>
        <dbReference type="SAM" id="MobiDB-lite"/>
    </source>
</evidence>
<feature type="region of interest" description="Disordered" evidence="1">
    <location>
        <begin position="24"/>
        <end position="80"/>
    </location>
</feature>
<sequence>MKPKRSVFLKMSVFVIALSLTACSGNGTTEPVATPETPPPVNEEVPAPETDNEQSPKETRPESETFDIMTGEGNQPHSASLQQGEGFSLYVFENFDFDAAKGRLFLTSNPEYYVDIELLPADYDLTELETAGQEELKAFGEVSNHSGELVEHPLGSAELYLQTSSEEGIRDYIVWQSETGDAFLFRLRNPKGEEASDFAGPVLVSLSTVQIDS</sequence>
<dbReference type="PROSITE" id="PS51257">
    <property type="entry name" value="PROKAR_LIPOPROTEIN"/>
    <property type="match status" value="1"/>
</dbReference>
<feature type="chain" id="PRO_5039427928" description="Lipoprotein" evidence="2">
    <location>
        <begin position="25"/>
        <end position="213"/>
    </location>
</feature>
<dbReference type="EMBL" id="LWMH01000003">
    <property type="protein sequence ID" value="KZS43237.1"/>
    <property type="molecule type" value="Genomic_DNA"/>
</dbReference>
<feature type="signal peptide" evidence="2">
    <location>
        <begin position="1"/>
        <end position="24"/>
    </location>
</feature>
<proteinExistence type="predicted"/>
<evidence type="ECO:0000313" key="4">
    <source>
        <dbReference type="Proteomes" id="UP000076796"/>
    </source>
</evidence>